<dbReference type="Proteomes" id="UP000185904">
    <property type="component" value="Unassembled WGS sequence"/>
</dbReference>
<evidence type="ECO:0000256" key="1">
    <source>
        <dbReference type="SAM" id="MobiDB-lite"/>
    </source>
</evidence>
<feature type="compositionally biased region" description="Polar residues" evidence="1">
    <location>
        <begin position="1"/>
        <end position="11"/>
    </location>
</feature>
<proteinExistence type="predicted"/>
<dbReference type="SUPFAM" id="SSF51197">
    <property type="entry name" value="Clavaminate synthase-like"/>
    <property type="match status" value="1"/>
</dbReference>
<feature type="region of interest" description="Disordered" evidence="1">
    <location>
        <begin position="54"/>
        <end position="82"/>
    </location>
</feature>
<protein>
    <recommendedName>
        <fullName evidence="2">JmjC domain-containing protein</fullName>
    </recommendedName>
</protein>
<dbReference type="GeneID" id="34593407"/>
<feature type="compositionally biased region" description="Polar residues" evidence="1">
    <location>
        <begin position="20"/>
        <end position="36"/>
    </location>
</feature>
<dbReference type="InterPro" id="IPR041667">
    <property type="entry name" value="Cupin_8"/>
</dbReference>
<evidence type="ECO:0000259" key="2">
    <source>
        <dbReference type="PROSITE" id="PS51184"/>
    </source>
</evidence>
<keyword evidence="4" id="KW-1185">Reference proteome</keyword>
<dbReference type="EMBL" id="LVCJ01000101">
    <property type="protein sequence ID" value="OAL26590.1"/>
    <property type="molecule type" value="Genomic_DNA"/>
</dbReference>
<feature type="region of interest" description="Disordered" evidence="1">
    <location>
        <begin position="1"/>
        <end position="36"/>
    </location>
</feature>
<name>A0A178C9F5_9EURO</name>
<dbReference type="PANTHER" id="PTHR12461">
    <property type="entry name" value="HYPOXIA-INDUCIBLE FACTOR 1 ALPHA INHIBITOR-RELATED"/>
    <property type="match status" value="1"/>
</dbReference>
<dbReference type="RefSeq" id="XP_022495715.1">
    <property type="nucleotide sequence ID" value="XM_022648278.1"/>
</dbReference>
<dbReference type="Pfam" id="PF13621">
    <property type="entry name" value="Cupin_8"/>
    <property type="match status" value="1"/>
</dbReference>
<dbReference type="InterPro" id="IPR003347">
    <property type="entry name" value="JmjC_dom"/>
</dbReference>
<evidence type="ECO:0000313" key="3">
    <source>
        <dbReference type="EMBL" id="OAL26590.1"/>
    </source>
</evidence>
<gene>
    <name evidence="3" type="ORF">AYO20_10014</name>
</gene>
<accession>A0A178C9F5</accession>
<dbReference type="Gene3D" id="2.60.120.650">
    <property type="entry name" value="Cupin"/>
    <property type="match status" value="1"/>
</dbReference>
<comment type="caution">
    <text evidence="3">The sequence shown here is derived from an EMBL/GenBank/DDBJ whole genome shotgun (WGS) entry which is preliminary data.</text>
</comment>
<organism evidence="3 4">
    <name type="scientific">Fonsecaea nubica</name>
    <dbReference type="NCBI Taxonomy" id="856822"/>
    <lineage>
        <taxon>Eukaryota</taxon>
        <taxon>Fungi</taxon>
        <taxon>Dikarya</taxon>
        <taxon>Ascomycota</taxon>
        <taxon>Pezizomycotina</taxon>
        <taxon>Eurotiomycetes</taxon>
        <taxon>Chaetothyriomycetidae</taxon>
        <taxon>Chaetothyriales</taxon>
        <taxon>Herpotrichiellaceae</taxon>
        <taxon>Fonsecaea</taxon>
    </lineage>
</organism>
<sequence>MTKGVRSTCSTPYKHEHNTQTDTKSGTSSSPKSQQMPCLGLRIRGCSVLRRHTPATASASSRSLPRGRFESSSISSRQASGIREVPTLSSWDATVFGQAYRQNVPARLPRSRAHLPPACSKWFIHDDNPDYDLFSPSSTISVTADRDSGEGRRSSDGIINVPRSSELRTSFWSGHEATIVPLEITTTTTTTTTKDASTATVLGQGSSIPGAGGESEGFERIEAPLQILVAYLSKSPPPQSRTRIDHVRDVNSMSIYLAQCDLSSLPVSIRSDVPVPEVLHPSSSSSGSNSNGSTVKGDIYASSLWLGRPPTYTPLHRDPNPNLFIQLAGQKTIRLLPPQIGDALYHDVTARLSPTSTSFSTAIRGEEMMVGPQKVALHDAIWNPSSIYNEVIRTHGLQTTLGLGDALFTPKGWWHSVKGVGDGVTASVNWWFR</sequence>
<dbReference type="PROSITE" id="PS51184">
    <property type="entry name" value="JMJC"/>
    <property type="match status" value="1"/>
</dbReference>
<evidence type="ECO:0000313" key="4">
    <source>
        <dbReference type="Proteomes" id="UP000185904"/>
    </source>
</evidence>
<dbReference type="AlphaFoldDB" id="A0A178C9F5"/>
<dbReference type="OrthoDB" id="263283at2759"/>
<reference evidence="3 4" key="1">
    <citation type="submission" date="2016-03" db="EMBL/GenBank/DDBJ databases">
        <title>The draft genome sequence of Fonsecaea nubica causative agent of cutaneous subcutaneous infection in human host.</title>
        <authorList>
            <person name="Costa F."/>
            <person name="Sybren D.H."/>
            <person name="Raittz R.T."/>
            <person name="Weiss V.A."/>
            <person name="Leao A.C."/>
            <person name="Gomes R."/>
            <person name="De Souza E.M."/>
            <person name="Pedrosa F.O."/>
            <person name="Steffens M.B."/>
            <person name="Bombassaro A."/>
            <person name="Tadra-Sfeir M.Z."/>
            <person name="Moreno L.F."/>
            <person name="Najafzadeh M.J."/>
            <person name="Felipe M.S."/>
            <person name="Teixeira M."/>
            <person name="Sun J."/>
            <person name="Xi L."/>
            <person name="Castro M.A."/>
            <person name="Vicente V.A."/>
        </authorList>
    </citation>
    <scope>NUCLEOTIDE SEQUENCE [LARGE SCALE GENOMIC DNA]</scope>
    <source>
        <strain evidence="3 4">CBS 269.64</strain>
    </source>
</reference>
<dbReference type="PANTHER" id="PTHR12461:SF105">
    <property type="entry name" value="HYPOXIA-INDUCIBLE FACTOR 1-ALPHA INHIBITOR"/>
    <property type="match status" value="1"/>
</dbReference>
<dbReference type="SMART" id="SM00558">
    <property type="entry name" value="JmjC"/>
    <property type="match status" value="1"/>
</dbReference>
<feature type="domain" description="JmjC" evidence="2">
    <location>
        <begin position="264"/>
        <end position="433"/>
    </location>
</feature>